<feature type="transmembrane region" description="Helical" evidence="5">
    <location>
        <begin position="257"/>
        <end position="275"/>
    </location>
</feature>
<evidence type="ECO:0000313" key="7">
    <source>
        <dbReference type="EMBL" id="MQT16502.1"/>
    </source>
</evidence>
<proteinExistence type="predicted"/>
<dbReference type="InterPro" id="IPR036259">
    <property type="entry name" value="MFS_trans_sf"/>
</dbReference>
<dbReference type="InterPro" id="IPR020846">
    <property type="entry name" value="MFS_dom"/>
</dbReference>
<keyword evidence="2 5" id="KW-0812">Transmembrane</keyword>
<feature type="transmembrane region" description="Helical" evidence="5">
    <location>
        <begin position="80"/>
        <end position="99"/>
    </location>
</feature>
<evidence type="ECO:0000256" key="5">
    <source>
        <dbReference type="SAM" id="Phobius"/>
    </source>
</evidence>
<evidence type="ECO:0000256" key="3">
    <source>
        <dbReference type="ARBA" id="ARBA00022989"/>
    </source>
</evidence>
<accession>A0A7C9KW94</accession>
<evidence type="ECO:0000256" key="2">
    <source>
        <dbReference type="ARBA" id="ARBA00022692"/>
    </source>
</evidence>
<feature type="transmembrane region" description="Helical" evidence="5">
    <location>
        <begin position="164"/>
        <end position="187"/>
    </location>
</feature>
<dbReference type="GO" id="GO:0016020">
    <property type="term" value="C:membrane"/>
    <property type="evidence" value="ECO:0007669"/>
    <property type="project" value="UniProtKB-SubCell"/>
</dbReference>
<dbReference type="PROSITE" id="PS50850">
    <property type="entry name" value="MFS"/>
    <property type="match status" value="1"/>
</dbReference>
<name>A0A7C9KW94_9SPHN</name>
<evidence type="ECO:0000259" key="6">
    <source>
        <dbReference type="PROSITE" id="PS50850"/>
    </source>
</evidence>
<feature type="transmembrane region" description="Helical" evidence="5">
    <location>
        <begin position="295"/>
        <end position="325"/>
    </location>
</feature>
<dbReference type="Gene3D" id="1.20.1250.20">
    <property type="entry name" value="MFS general substrate transporter like domains"/>
    <property type="match status" value="2"/>
</dbReference>
<feature type="transmembrane region" description="Helical" evidence="5">
    <location>
        <begin position="138"/>
        <end position="158"/>
    </location>
</feature>
<dbReference type="PANTHER" id="PTHR11662:SF285">
    <property type="entry name" value="HEXURONATE TRANSPORTER"/>
    <property type="match status" value="1"/>
</dbReference>
<protein>
    <submittedName>
        <fullName evidence="7">MFS transporter</fullName>
    </submittedName>
</protein>
<feature type="transmembrane region" description="Helical" evidence="5">
    <location>
        <begin position="54"/>
        <end position="73"/>
    </location>
</feature>
<feature type="transmembrane region" description="Helical" evidence="5">
    <location>
        <begin position="105"/>
        <end position="131"/>
    </location>
</feature>
<reference evidence="7 8" key="1">
    <citation type="submission" date="2019-09" db="EMBL/GenBank/DDBJ databases">
        <title>Polymorphobacter sp. isolated from a lake in China.</title>
        <authorList>
            <person name="Liu Z."/>
        </authorList>
    </citation>
    <scope>NUCLEOTIDE SEQUENCE [LARGE SCALE GENOMIC DNA]</scope>
    <source>
        <strain evidence="7 8">D40P</strain>
    </source>
</reference>
<sequence length="415" mass="43973">MEAAAGMTAAGRRLLVGLLFVAIALNYVDRQVLSLLKPTLEAEFGWTSSDYAHLGSAFQIAAASALLLVGWFVDRVGVRLALGLGVVLWSLAGMAHAFAGSVQQFVAARVALAVAESVGTPAAVKTAAVYLPLRQRSFALGLFNTAPNIGAILTPLLIPPLALAFGWRAAFLVTGGLGLVWAIFWIIGTRRLRPVEAVTAATPKAAGWGMLLRARSSWTIIGAKALSDLVWWFVLFWTPDFFHREFGLEQGALGYPIVLIFSFAAAGALSSGWLFPKLVDSGLSINAARKRSMLFYALLIVPIPLALLTQSAWVAALLIGVGLFAHQGISTNIFGLSTDIVPASGIARVIAMGAVAGNISGSLIIELAGWSIDNGHGYWPMFAICAVAYLLALAFIQLMLPVIRPVNPLDERPAA</sequence>
<dbReference type="OrthoDB" id="9794076at2"/>
<comment type="caution">
    <text evidence="7">The sequence shown here is derived from an EMBL/GenBank/DDBJ whole genome shotgun (WGS) entry which is preliminary data.</text>
</comment>
<dbReference type="EMBL" id="WIOL01000001">
    <property type="protein sequence ID" value="MQT16502.1"/>
    <property type="molecule type" value="Genomic_DNA"/>
</dbReference>
<organism evidence="7 8">
    <name type="scientific">Sandarakinorhabdus fusca</name>
    <dbReference type="NCBI Taxonomy" id="1439888"/>
    <lineage>
        <taxon>Bacteria</taxon>
        <taxon>Pseudomonadati</taxon>
        <taxon>Pseudomonadota</taxon>
        <taxon>Alphaproteobacteria</taxon>
        <taxon>Sphingomonadales</taxon>
        <taxon>Sphingosinicellaceae</taxon>
        <taxon>Sandarakinorhabdus</taxon>
    </lineage>
</organism>
<evidence type="ECO:0000256" key="1">
    <source>
        <dbReference type="ARBA" id="ARBA00004141"/>
    </source>
</evidence>
<dbReference type="InterPro" id="IPR050382">
    <property type="entry name" value="MFS_Na/Anion_cotransporter"/>
</dbReference>
<dbReference type="Proteomes" id="UP000481327">
    <property type="component" value="Unassembled WGS sequence"/>
</dbReference>
<comment type="subcellular location">
    <subcellularLocation>
        <location evidence="1">Membrane</location>
        <topology evidence="1">Multi-pass membrane protein</topology>
    </subcellularLocation>
</comment>
<dbReference type="PANTHER" id="PTHR11662">
    <property type="entry name" value="SOLUTE CARRIER FAMILY 17"/>
    <property type="match status" value="1"/>
</dbReference>
<gene>
    <name evidence="7" type="ORF">F3168_04420</name>
</gene>
<dbReference type="SUPFAM" id="SSF103473">
    <property type="entry name" value="MFS general substrate transporter"/>
    <property type="match status" value="1"/>
</dbReference>
<evidence type="ECO:0000256" key="4">
    <source>
        <dbReference type="ARBA" id="ARBA00023136"/>
    </source>
</evidence>
<dbReference type="InterPro" id="IPR011701">
    <property type="entry name" value="MFS"/>
</dbReference>
<evidence type="ECO:0000313" key="8">
    <source>
        <dbReference type="Proteomes" id="UP000481327"/>
    </source>
</evidence>
<dbReference type="AlphaFoldDB" id="A0A7C9KW94"/>
<dbReference type="Pfam" id="PF07690">
    <property type="entry name" value="MFS_1"/>
    <property type="match status" value="1"/>
</dbReference>
<dbReference type="GO" id="GO:0015134">
    <property type="term" value="F:hexuronate transmembrane transporter activity"/>
    <property type="evidence" value="ECO:0007669"/>
    <property type="project" value="TreeGrafter"/>
</dbReference>
<keyword evidence="3 5" id="KW-1133">Transmembrane helix</keyword>
<feature type="domain" description="Major facilitator superfamily (MFS) profile" evidence="6">
    <location>
        <begin position="15"/>
        <end position="404"/>
    </location>
</feature>
<keyword evidence="4 5" id="KW-0472">Membrane</keyword>
<feature type="transmembrane region" description="Helical" evidence="5">
    <location>
        <begin position="218"/>
        <end position="237"/>
    </location>
</feature>
<feature type="transmembrane region" description="Helical" evidence="5">
    <location>
        <begin position="377"/>
        <end position="400"/>
    </location>
</feature>
<keyword evidence="8" id="KW-1185">Reference proteome</keyword>
<feature type="transmembrane region" description="Helical" evidence="5">
    <location>
        <begin position="345"/>
        <end position="365"/>
    </location>
</feature>